<reference evidence="2 3" key="1">
    <citation type="journal article" date="2020" name="IScience">
        <title>Genome Sequencing of the Endangered Kingdonia uniflora (Circaeasteraceae, Ranunculales) Reveals Potential Mechanisms of Evolutionary Specialization.</title>
        <authorList>
            <person name="Sun Y."/>
            <person name="Deng T."/>
            <person name="Zhang A."/>
            <person name="Moore M.J."/>
            <person name="Landis J.B."/>
            <person name="Lin N."/>
            <person name="Zhang H."/>
            <person name="Zhang X."/>
            <person name="Huang J."/>
            <person name="Zhang X."/>
            <person name="Sun H."/>
            <person name="Wang H."/>
        </authorList>
    </citation>
    <scope>NUCLEOTIDE SEQUENCE [LARGE SCALE GENOMIC DNA]</scope>
    <source>
        <strain evidence="2">TB1705</strain>
        <tissue evidence="2">Leaf</tissue>
    </source>
</reference>
<evidence type="ECO:0000313" key="3">
    <source>
        <dbReference type="Proteomes" id="UP000541444"/>
    </source>
</evidence>
<organism evidence="2 3">
    <name type="scientific">Kingdonia uniflora</name>
    <dbReference type="NCBI Taxonomy" id="39325"/>
    <lineage>
        <taxon>Eukaryota</taxon>
        <taxon>Viridiplantae</taxon>
        <taxon>Streptophyta</taxon>
        <taxon>Embryophyta</taxon>
        <taxon>Tracheophyta</taxon>
        <taxon>Spermatophyta</taxon>
        <taxon>Magnoliopsida</taxon>
        <taxon>Ranunculales</taxon>
        <taxon>Circaeasteraceae</taxon>
        <taxon>Kingdonia</taxon>
    </lineage>
</organism>
<protein>
    <submittedName>
        <fullName evidence="2">Uncharacterized protein</fullName>
    </submittedName>
</protein>
<keyword evidence="3" id="KW-1185">Reference proteome</keyword>
<dbReference type="EMBL" id="JACGCM010001069">
    <property type="protein sequence ID" value="KAF6161955.1"/>
    <property type="molecule type" value="Genomic_DNA"/>
</dbReference>
<gene>
    <name evidence="2" type="ORF">GIB67_014157</name>
</gene>
<proteinExistence type="predicted"/>
<dbReference type="AlphaFoldDB" id="A0A7J7N482"/>
<evidence type="ECO:0000256" key="1">
    <source>
        <dbReference type="SAM" id="MobiDB-lite"/>
    </source>
</evidence>
<dbReference type="Proteomes" id="UP000541444">
    <property type="component" value="Unassembled WGS sequence"/>
</dbReference>
<accession>A0A7J7N482</accession>
<feature type="region of interest" description="Disordered" evidence="1">
    <location>
        <begin position="59"/>
        <end position="84"/>
    </location>
</feature>
<evidence type="ECO:0000313" key="2">
    <source>
        <dbReference type="EMBL" id="KAF6161955.1"/>
    </source>
</evidence>
<comment type="caution">
    <text evidence="2">The sequence shown here is derived from an EMBL/GenBank/DDBJ whole genome shotgun (WGS) entry which is preliminary data.</text>
</comment>
<name>A0A7J7N482_9MAGN</name>
<feature type="compositionally biased region" description="Polar residues" evidence="1">
    <location>
        <begin position="69"/>
        <end position="84"/>
    </location>
</feature>
<sequence>MIVSLHLIIKDSKDVPDISEAALLHQKIKALVDTNTEDLDFFIPSNFLALRSTNLPTSPRKEKIATTPYHDQQGSSYSNLLRAL</sequence>